<keyword evidence="3" id="KW-0378">Hydrolase</keyword>
<sequence length="331" mass="37837">MLDRKEGQGVKKKKKWIWIISGVVLILLIINFAAAIFFYNLAIERNVKDFLNDNDDLEVEAETLDILLEGDWRDWSDEQPFETWHQTSYDNLDLQGYYLEAEQPTNKVVIFAHGYLGRGKDMALYGQHYYEDLGYNIFTADMRGHGESEGDYIGFGWHDRLDLLDWIDKVMERVGDDAEIVLHGVSMGGSSVLMASGEELPPNVKAVVADASYTDVNELFSYQIDRMFHLPSFPFIPSTSLVTQLRAGYGLKEASALDQVAKAEVPILYIHGKEDVFVPTEMTEELYENTKSEKELLLVDEASHGESFVKDEELYKETLDGFLERFVREAE</sequence>
<feature type="transmembrane region" description="Helical" evidence="1">
    <location>
        <begin position="16"/>
        <end position="39"/>
    </location>
</feature>
<keyword evidence="4" id="KW-1185">Reference proteome</keyword>
<evidence type="ECO:0000313" key="3">
    <source>
        <dbReference type="EMBL" id="CEI83462.1"/>
    </source>
</evidence>
<name>A0A0A1MVI9_9BACI</name>
<protein>
    <submittedName>
        <fullName evidence="3">Alpha/beta hydrolase family protein</fullName>
    </submittedName>
</protein>
<dbReference type="AlphaFoldDB" id="A0A0A1MVI9"/>
<feature type="domain" description="AB hydrolase-1" evidence="2">
    <location>
        <begin position="108"/>
        <end position="228"/>
    </location>
</feature>
<dbReference type="Gene3D" id="3.40.50.1820">
    <property type="entry name" value="alpha/beta hydrolase"/>
    <property type="match status" value="1"/>
</dbReference>
<dbReference type="InterPro" id="IPR029058">
    <property type="entry name" value="AB_hydrolase_fold"/>
</dbReference>
<dbReference type="Pfam" id="PF00561">
    <property type="entry name" value="Abhydrolase_1"/>
    <property type="match status" value="1"/>
</dbReference>
<gene>
    <name evidence="3" type="ORF">BN997_03375</name>
</gene>
<evidence type="ECO:0000256" key="1">
    <source>
        <dbReference type="SAM" id="Phobius"/>
    </source>
</evidence>
<evidence type="ECO:0000259" key="2">
    <source>
        <dbReference type="Pfam" id="PF00561"/>
    </source>
</evidence>
<organism evidence="3 4">
    <name type="scientific">Oceanobacillus oncorhynchi</name>
    <dbReference type="NCBI Taxonomy" id="545501"/>
    <lineage>
        <taxon>Bacteria</taxon>
        <taxon>Bacillati</taxon>
        <taxon>Bacillota</taxon>
        <taxon>Bacilli</taxon>
        <taxon>Bacillales</taxon>
        <taxon>Bacillaceae</taxon>
        <taxon>Oceanobacillus</taxon>
    </lineage>
</organism>
<dbReference type="STRING" id="545501.BN997_03375"/>
<dbReference type="InterPro" id="IPR000073">
    <property type="entry name" value="AB_hydrolase_1"/>
</dbReference>
<keyword evidence="1" id="KW-0812">Transmembrane</keyword>
<dbReference type="InterPro" id="IPR052920">
    <property type="entry name" value="DNA-binding_regulatory"/>
</dbReference>
<dbReference type="Proteomes" id="UP000040453">
    <property type="component" value="Unassembled WGS sequence"/>
</dbReference>
<keyword evidence="1" id="KW-0472">Membrane</keyword>
<proteinExistence type="predicted"/>
<evidence type="ECO:0000313" key="4">
    <source>
        <dbReference type="Proteomes" id="UP000040453"/>
    </source>
</evidence>
<dbReference type="PANTHER" id="PTHR43358">
    <property type="entry name" value="ALPHA/BETA-HYDROLASE"/>
    <property type="match status" value="1"/>
</dbReference>
<dbReference type="PANTHER" id="PTHR43358:SF4">
    <property type="entry name" value="ALPHA_BETA HYDROLASE FOLD-1 DOMAIN-CONTAINING PROTEIN"/>
    <property type="match status" value="1"/>
</dbReference>
<dbReference type="EMBL" id="CDGG01000001">
    <property type="protein sequence ID" value="CEI83462.1"/>
    <property type="molecule type" value="Genomic_DNA"/>
</dbReference>
<dbReference type="SUPFAM" id="SSF53474">
    <property type="entry name" value="alpha/beta-Hydrolases"/>
    <property type="match status" value="1"/>
</dbReference>
<accession>A0A0A1MVI9</accession>
<reference evidence="3 4" key="1">
    <citation type="submission" date="2014-11" db="EMBL/GenBank/DDBJ databases">
        <authorList>
            <person name="Urmite Genomes Urmite Genomes"/>
        </authorList>
    </citation>
    <scope>NUCLEOTIDE SEQUENCE [LARGE SCALE GENOMIC DNA]</scope>
    <source>
        <strain evidence="3 4">Oc5</strain>
    </source>
</reference>
<dbReference type="GO" id="GO:0016787">
    <property type="term" value="F:hydrolase activity"/>
    <property type="evidence" value="ECO:0007669"/>
    <property type="project" value="UniProtKB-KW"/>
</dbReference>
<keyword evidence="1" id="KW-1133">Transmembrane helix</keyword>